<gene>
    <name evidence="1" type="ORF">PACILC2_30820</name>
</gene>
<accession>A0ABQ4N8G3</accession>
<keyword evidence="2" id="KW-1185">Reference proteome</keyword>
<proteinExistence type="predicted"/>
<name>A0ABQ4N8G3_9BACL</name>
<dbReference type="Proteomes" id="UP000680304">
    <property type="component" value="Unassembled WGS sequence"/>
</dbReference>
<sequence>MVTSSCIRGVTDYLFIMENAEENEQRAFLNIPTRCLLLRAGSRRTAGSPFGHLSFDGFNY</sequence>
<comment type="caution">
    <text evidence="1">The sequence shown here is derived from an EMBL/GenBank/DDBJ whole genome shotgun (WGS) entry which is preliminary data.</text>
</comment>
<dbReference type="EMBL" id="BOVJ01000098">
    <property type="protein sequence ID" value="GIQ64514.1"/>
    <property type="molecule type" value="Genomic_DNA"/>
</dbReference>
<reference evidence="1 2" key="1">
    <citation type="submission" date="2021-04" db="EMBL/GenBank/DDBJ databases">
        <title>Draft genome sequence of Paenibacillus cisolokensis, LC2-13A.</title>
        <authorList>
            <person name="Uke A."/>
            <person name="Chhe C."/>
            <person name="Baramee S."/>
            <person name="Kosugi A."/>
        </authorList>
    </citation>
    <scope>NUCLEOTIDE SEQUENCE [LARGE SCALE GENOMIC DNA]</scope>
    <source>
        <strain evidence="1 2">LC2-13A</strain>
    </source>
</reference>
<organism evidence="1 2">
    <name type="scientific">Paenibacillus cisolokensis</name>
    <dbReference type="NCBI Taxonomy" id="1658519"/>
    <lineage>
        <taxon>Bacteria</taxon>
        <taxon>Bacillati</taxon>
        <taxon>Bacillota</taxon>
        <taxon>Bacilli</taxon>
        <taxon>Bacillales</taxon>
        <taxon>Paenibacillaceae</taxon>
        <taxon>Paenibacillus</taxon>
    </lineage>
</organism>
<evidence type="ECO:0000313" key="1">
    <source>
        <dbReference type="EMBL" id="GIQ64514.1"/>
    </source>
</evidence>
<protein>
    <submittedName>
        <fullName evidence="1">Uncharacterized protein</fullName>
    </submittedName>
</protein>
<evidence type="ECO:0000313" key="2">
    <source>
        <dbReference type="Proteomes" id="UP000680304"/>
    </source>
</evidence>